<dbReference type="GO" id="GO:0008236">
    <property type="term" value="F:serine-type peptidase activity"/>
    <property type="evidence" value="ECO:0007669"/>
    <property type="project" value="UniProtKB-KW"/>
</dbReference>
<protein>
    <submittedName>
        <fullName evidence="5">Dipeptidase PepE</fullName>
    </submittedName>
</protein>
<organism evidence="5 6">
    <name type="scientific">Aliidiomarina iranensis</name>
    <dbReference type="NCBI Taxonomy" id="1434071"/>
    <lineage>
        <taxon>Bacteria</taxon>
        <taxon>Pseudomonadati</taxon>
        <taxon>Pseudomonadota</taxon>
        <taxon>Gammaproteobacteria</taxon>
        <taxon>Alteromonadales</taxon>
        <taxon>Idiomarinaceae</taxon>
        <taxon>Aliidiomarina</taxon>
    </lineage>
</organism>
<dbReference type="EMBL" id="PIPJ01000002">
    <property type="protein sequence ID" value="RUO22675.1"/>
    <property type="molecule type" value="Genomic_DNA"/>
</dbReference>
<sequence length="240" mass="26090">MNNNTNSSQLNLLLMSSSKAGDTGYLYHAKAWLSAHFQGKEVLFIPYAGVTMSHREYSEKVRLALADTDIQVRGIESYDNAKSAIENAQAIAVGGGNTFVLLNALYEKGLLELLQQRVFAGVPYAGWSAGSNIAGLTIKTTNDMPIVEPPSFSALGFLKMQLNPHYIDTHPPGFHGETRAQRLAEFMVLNPETTIIGLREGTALKVQGNAMSLLGSLDAVVFRNQKSEIIPAAADRSDYL</sequence>
<dbReference type="GO" id="GO:0006508">
    <property type="term" value="P:proteolysis"/>
    <property type="evidence" value="ECO:0007669"/>
    <property type="project" value="UniProtKB-KW"/>
</dbReference>
<evidence type="ECO:0000313" key="6">
    <source>
        <dbReference type="Proteomes" id="UP000288395"/>
    </source>
</evidence>
<dbReference type="CDD" id="cd03146">
    <property type="entry name" value="GAT1_Peptidase_E"/>
    <property type="match status" value="1"/>
</dbReference>
<accession>A0A432W0Y3</accession>
<dbReference type="Pfam" id="PF03575">
    <property type="entry name" value="Peptidase_S51"/>
    <property type="match status" value="1"/>
</dbReference>
<dbReference type="NCBIfam" id="NF003642">
    <property type="entry name" value="PRK05282.1"/>
    <property type="match status" value="1"/>
</dbReference>
<dbReference type="Gene3D" id="3.40.50.880">
    <property type="match status" value="1"/>
</dbReference>
<dbReference type="InterPro" id="IPR005320">
    <property type="entry name" value="Peptidase_S51"/>
</dbReference>
<evidence type="ECO:0000256" key="4">
    <source>
        <dbReference type="ARBA" id="ARBA00022825"/>
    </source>
</evidence>
<dbReference type="AlphaFoldDB" id="A0A432W0Y3"/>
<keyword evidence="3" id="KW-0378">Hydrolase</keyword>
<dbReference type="PANTHER" id="PTHR20842">
    <property type="entry name" value="PROTEASE S51 ALPHA-ASPARTYL DIPEPTIDASE"/>
    <property type="match status" value="1"/>
</dbReference>
<proteinExistence type="inferred from homology"/>
<keyword evidence="6" id="KW-1185">Reference proteome</keyword>
<evidence type="ECO:0000256" key="1">
    <source>
        <dbReference type="ARBA" id="ARBA00006534"/>
    </source>
</evidence>
<comment type="similarity">
    <text evidence="1">Belongs to the peptidase S51 family.</text>
</comment>
<evidence type="ECO:0000313" key="5">
    <source>
        <dbReference type="EMBL" id="RUO22675.1"/>
    </source>
</evidence>
<evidence type="ECO:0000256" key="3">
    <source>
        <dbReference type="ARBA" id="ARBA00022801"/>
    </source>
</evidence>
<dbReference type="Proteomes" id="UP000288395">
    <property type="component" value="Unassembled WGS sequence"/>
</dbReference>
<comment type="caution">
    <text evidence="5">The sequence shown here is derived from an EMBL/GenBank/DDBJ whole genome shotgun (WGS) entry which is preliminary data.</text>
</comment>
<name>A0A432W0Y3_9GAMM</name>
<dbReference type="SUPFAM" id="SSF52317">
    <property type="entry name" value="Class I glutamine amidotransferase-like"/>
    <property type="match status" value="1"/>
</dbReference>
<gene>
    <name evidence="5" type="ORF">CWE08_04030</name>
</gene>
<keyword evidence="4" id="KW-0720">Serine protease</keyword>
<evidence type="ECO:0000256" key="2">
    <source>
        <dbReference type="ARBA" id="ARBA00022670"/>
    </source>
</evidence>
<reference evidence="6" key="1">
    <citation type="journal article" date="2018" name="Front. Microbiol.">
        <title>Genome-Based Analysis Reveals the Taxonomy and Diversity of the Family Idiomarinaceae.</title>
        <authorList>
            <person name="Liu Y."/>
            <person name="Lai Q."/>
            <person name="Shao Z."/>
        </authorList>
    </citation>
    <scope>NUCLEOTIDE SEQUENCE [LARGE SCALE GENOMIC DNA]</scope>
    <source>
        <strain evidence="6">GBPy7</strain>
    </source>
</reference>
<dbReference type="PANTHER" id="PTHR20842:SF0">
    <property type="entry name" value="ALPHA-ASPARTYL DIPEPTIDASE"/>
    <property type="match status" value="1"/>
</dbReference>
<keyword evidence="2" id="KW-0645">Protease</keyword>
<dbReference type="InterPro" id="IPR029062">
    <property type="entry name" value="Class_I_gatase-like"/>
</dbReference>
<dbReference type="OrthoDB" id="3373764at2"/>